<gene>
    <name evidence="1" type="ordered locus">Vdis_2118</name>
</gene>
<name>E1QPS7_VULDI</name>
<dbReference type="EMBL" id="CP002100">
    <property type="protein sequence ID" value="ADN51487.1"/>
    <property type="molecule type" value="Genomic_DNA"/>
</dbReference>
<keyword evidence="2" id="KW-1185">Reference proteome</keyword>
<dbReference type="KEGG" id="vdi:Vdis_2118"/>
<reference evidence="2" key="2">
    <citation type="journal article" date="2010" name="Stand. Genomic Sci.">
        <title>Complete genome sequence of Vulcanisaeta distributa type strain (IC-017T).</title>
        <authorList>
            <person name="Mavromatis K."/>
            <person name="Sikorski J."/>
            <person name="Pabst E."/>
            <person name="Teshima H."/>
            <person name="Lapidus A."/>
            <person name="Lucas S."/>
            <person name="Nolan M."/>
            <person name="Glavina Del Rio T."/>
            <person name="Cheng J."/>
            <person name="Bruce D."/>
            <person name="Goodwin L."/>
            <person name="Pitluck S."/>
            <person name="Liolios K."/>
            <person name="Ivanova N."/>
            <person name="Mikhailova N."/>
            <person name="Pati A."/>
            <person name="Chen A."/>
            <person name="Palaniappan K."/>
            <person name="Land M."/>
            <person name="Hauser L."/>
            <person name="Chang Y."/>
            <person name="Jeffries C."/>
            <person name="Rohde M."/>
            <person name="Spring S."/>
            <person name="Goker M."/>
            <person name="Wirth R."/>
            <person name="Woyke T."/>
            <person name="Bristow J."/>
            <person name="Eisen J."/>
            <person name="Markowitz V."/>
            <person name="Hugenholtz P."/>
            <person name="Klenk H."/>
            <person name="Kyrpides N."/>
        </authorList>
    </citation>
    <scope>NUCLEOTIDE SEQUENCE [LARGE SCALE GENOMIC DNA]</scope>
    <source>
        <strain evidence="2">DSM 14429 / JCM 11212 / NBRC 100878 / IC-017</strain>
    </source>
</reference>
<protein>
    <submittedName>
        <fullName evidence="1">Uncharacterized protein</fullName>
    </submittedName>
</protein>
<dbReference type="OrthoDB" id="27367at2157"/>
<evidence type="ECO:0000313" key="2">
    <source>
        <dbReference type="Proteomes" id="UP000006681"/>
    </source>
</evidence>
<reference evidence="1 2" key="1">
    <citation type="journal article" date="2010" name="Stand. Genomic Sci.">
        <title>Complete genome sequence of Vulcanisaeta distributa type strain (IC-017).</title>
        <authorList>
            <person name="Mavromatis K."/>
            <person name="Sikorski J."/>
            <person name="Pabst E."/>
            <person name="Teshima H."/>
            <person name="Lapidus A."/>
            <person name="Lucas S."/>
            <person name="Nolan M."/>
            <person name="Glavina Del Rio T."/>
            <person name="Cheng J.F."/>
            <person name="Bruce D."/>
            <person name="Goodwin L."/>
            <person name="Pitluck S."/>
            <person name="Liolios K."/>
            <person name="Ivanova N."/>
            <person name="Mikhailova N."/>
            <person name="Pati A."/>
            <person name="Chen A."/>
            <person name="Palaniappan K."/>
            <person name="Land M."/>
            <person name="Hauser L."/>
            <person name="Chang Y.J."/>
            <person name="Jeffries C.D."/>
            <person name="Rohde M."/>
            <person name="Spring S."/>
            <person name="Goker M."/>
            <person name="Wirth R."/>
            <person name="Woyke T."/>
            <person name="Bristow J."/>
            <person name="Eisen J.A."/>
            <person name="Markowitz V."/>
            <person name="Hugenholtz P."/>
            <person name="Klenk H.P."/>
            <person name="Kyrpides N.C."/>
        </authorList>
    </citation>
    <scope>NUCLEOTIDE SEQUENCE [LARGE SCALE GENOMIC DNA]</scope>
    <source>
        <strain evidence="2">DSM 14429 / JCM 11212 / NBRC 100878 / IC-017</strain>
    </source>
</reference>
<dbReference type="Proteomes" id="UP000006681">
    <property type="component" value="Chromosome"/>
</dbReference>
<dbReference type="eggNOG" id="arCOG02944">
    <property type="taxonomic scope" value="Archaea"/>
</dbReference>
<proteinExistence type="predicted"/>
<dbReference type="RefSeq" id="WP_013337212.1">
    <property type="nucleotide sequence ID" value="NC_014537.1"/>
</dbReference>
<dbReference type="GeneID" id="9753070"/>
<evidence type="ECO:0000313" key="1">
    <source>
        <dbReference type="EMBL" id="ADN51487.1"/>
    </source>
</evidence>
<dbReference type="STRING" id="572478.Vdis_2118"/>
<dbReference type="SUPFAM" id="SSF46785">
    <property type="entry name" value="Winged helix' DNA-binding domain"/>
    <property type="match status" value="1"/>
</dbReference>
<organism evidence="1 2">
    <name type="scientific">Vulcanisaeta distributa (strain DSM 14429 / JCM 11212 / NBRC 100878 / IC-017)</name>
    <dbReference type="NCBI Taxonomy" id="572478"/>
    <lineage>
        <taxon>Archaea</taxon>
        <taxon>Thermoproteota</taxon>
        <taxon>Thermoprotei</taxon>
        <taxon>Thermoproteales</taxon>
        <taxon>Thermoproteaceae</taxon>
        <taxon>Vulcanisaeta</taxon>
    </lineage>
</organism>
<dbReference type="InterPro" id="IPR036390">
    <property type="entry name" value="WH_DNA-bd_sf"/>
</dbReference>
<accession>E1QPS7</accession>
<dbReference type="AlphaFoldDB" id="E1QPS7"/>
<dbReference type="HOGENOM" id="CLU_965129_0_0_2"/>
<sequence>MINRHGEEEEETVGSLEELPLSARLVLNYLEFEHLINNKTYVTFKEIIDGTGLGTRTARNAINLLRKRGLIDAYLDVKERRRYMYRLNFRNLTQDRVDVTPGLYVIDIGLGTIPSMTFRIYRVLRATAVAFYTDSVPTSYLEFTKCTCAMQRLVNYEPQGFEEIVYTVTNHGGSVALVMDSLLDSQIVKPYLDAIYESNERGHIMIYRVVGVSPIQVALELLLMGREDRISYKREGIIIRVITTKESMQLKDYIKAYVLTMSDDGLMLREYGRSSDFNGLKAYIVYSRA</sequence>